<evidence type="ECO:0000256" key="1">
    <source>
        <dbReference type="ARBA" id="ARBA00004141"/>
    </source>
</evidence>
<dbReference type="CDD" id="cd04187">
    <property type="entry name" value="DPM1_like_bac"/>
    <property type="match status" value="1"/>
</dbReference>
<reference evidence="9" key="2">
    <citation type="journal article" date="2021" name="PeerJ">
        <title>Extensive microbial diversity within the chicken gut microbiome revealed by metagenomics and culture.</title>
        <authorList>
            <person name="Gilroy R."/>
            <person name="Ravi A."/>
            <person name="Getino M."/>
            <person name="Pursley I."/>
            <person name="Horton D.L."/>
            <person name="Alikhan N.F."/>
            <person name="Baker D."/>
            <person name="Gharbi K."/>
            <person name="Hall N."/>
            <person name="Watson M."/>
            <person name="Adriaenssens E.M."/>
            <person name="Foster-Nyarko E."/>
            <person name="Jarju S."/>
            <person name="Secka A."/>
            <person name="Antonio M."/>
            <person name="Oren A."/>
            <person name="Chaudhuri R.R."/>
            <person name="La Ragione R."/>
            <person name="Hildebrand F."/>
            <person name="Pallen M.J."/>
        </authorList>
    </citation>
    <scope>NUCLEOTIDE SEQUENCE</scope>
    <source>
        <strain evidence="9">CHK154-7741</strain>
    </source>
</reference>
<dbReference type="InterPro" id="IPR029044">
    <property type="entry name" value="Nucleotide-diphossugar_trans"/>
</dbReference>
<dbReference type="InterPro" id="IPR050256">
    <property type="entry name" value="Glycosyltransferase_2"/>
</dbReference>
<evidence type="ECO:0000313" key="9">
    <source>
        <dbReference type="EMBL" id="HIU92395.1"/>
    </source>
</evidence>
<evidence type="ECO:0000259" key="8">
    <source>
        <dbReference type="Pfam" id="PF00535"/>
    </source>
</evidence>
<dbReference type="InterPro" id="IPR001173">
    <property type="entry name" value="Glyco_trans_2-like"/>
</dbReference>
<keyword evidence="6 7" id="KW-0472">Membrane</keyword>
<reference evidence="9" key="1">
    <citation type="submission" date="2020-10" db="EMBL/GenBank/DDBJ databases">
        <authorList>
            <person name="Gilroy R."/>
        </authorList>
    </citation>
    <scope>NUCLEOTIDE SEQUENCE</scope>
    <source>
        <strain evidence="9">CHK154-7741</strain>
    </source>
</reference>
<dbReference type="PANTHER" id="PTHR48090:SF1">
    <property type="entry name" value="PROPHAGE BACTOPRENOL GLUCOSYL TRANSFERASE HOMOLOG"/>
    <property type="match status" value="1"/>
</dbReference>
<dbReference type="GO" id="GO:0016757">
    <property type="term" value="F:glycosyltransferase activity"/>
    <property type="evidence" value="ECO:0007669"/>
    <property type="project" value="UniProtKB-KW"/>
</dbReference>
<dbReference type="PANTHER" id="PTHR48090">
    <property type="entry name" value="UNDECAPRENYL-PHOSPHATE 4-DEOXY-4-FORMAMIDO-L-ARABINOSE TRANSFERASE-RELATED"/>
    <property type="match status" value="1"/>
</dbReference>
<protein>
    <submittedName>
        <fullName evidence="9">Glycosyltransferase family 2 protein</fullName>
    </submittedName>
</protein>
<feature type="domain" description="Glycosyltransferase 2-like" evidence="8">
    <location>
        <begin position="8"/>
        <end position="178"/>
    </location>
</feature>
<evidence type="ECO:0000313" key="10">
    <source>
        <dbReference type="Proteomes" id="UP000886748"/>
    </source>
</evidence>
<name>A0A9D1SR60_9CLOT</name>
<gene>
    <name evidence="9" type="ORF">IAD26_04590</name>
</gene>
<feature type="transmembrane region" description="Helical" evidence="7">
    <location>
        <begin position="283"/>
        <end position="303"/>
    </location>
</feature>
<sequence length="319" mass="36606">MDKKKLAIVVPCYNEEESLTVNIDVFKHTLFALIEKGVIKDDSFICFIDDGSKDKTWELIEKAHGVDFAHIKGLRFTKNYGNQKALIAGLEYALKKGVDCAVTIDADLQQDETKIEEFINKFNEGSEIVYGIRKDRKSDNFIKKITGYAFYKFMNLMGANIVPNHSEYRLMSRKALDTLAQYKERNLFLRGIFCDTGLKSDYVEFDVKKRVHGDSKFSFLSLFKLAAEGITSFSVRPLRLIFYIGVMISLISICWGCWTLYRLLNDLPARIGAIDYYEIFEMFMSGLQMLCIGIIGEYVGQILQEVKGRPRSIIEKELD</sequence>
<feature type="transmembrane region" description="Helical" evidence="7">
    <location>
        <begin position="240"/>
        <end position="263"/>
    </location>
</feature>
<dbReference type="GO" id="GO:0005886">
    <property type="term" value="C:plasma membrane"/>
    <property type="evidence" value="ECO:0007669"/>
    <property type="project" value="TreeGrafter"/>
</dbReference>
<dbReference type="Gene3D" id="3.90.550.10">
    <property type="entry name" value="Spore Coat Polysaccharide Biosynthesis Protein SpsA, Chain A"/>
    <property type="match status" value="1"/>
</dbReference>
<proteinExistence type="predicted"/>
<evidence type="ECO:0000256" key="2">
    <source>
        <dbReference type="ARBA" id="ARBA00022676"/>
    </source>
</evidence>
<organism evidence="9 10">
    <name type="scientific">Candidatus Limenecus avicola</name>
    <dbReference type="NCBI Taxonomy" id="2840847"/>
    <lineage>
        <taxon>Bacteria</taxon>
        <taxon>Bacillati</taxon>
        <taxon>Bacillota</taxon>
        <taxon>Clostridia</taxon>
        <taxon>Eubacteriales</taxon>
        <taxon>Clostridiaceae</taxon>
        <taxon>Clostridiaceae incertae sedis</taxon>
        <taxon>Candidatus Limenecus</taxon>
    </lineage>
</organism>
<evidence type="ECO:0000256" key="7">
    <source>
        <dbReference type="SAM" id="Phobius"/>
    </source>
</evidence>
<comment type="subcellular location">
    <subcellularLocation>
        <location evidence="1">Membrane</location>
        <topology evidence="1">Multi-pass membrane protein</topology>
    </subcellularLocation>
</comment>
<evidence type="ECO:0000256" key="4">
    <source>
        <dbReference type="ARBA" id="ARBA00022692"/>
    </source>
</evidence>
<evidence type="ECO:0000256" key="3">
    <source>
        <dbReference type="ARBA" id="ARBA00022679"/>
    </source>
</evidence>
<keyword evidence="5 7" id="KW-1133">Transmembrane helix</keyword>
<comment type="caution">
    <text evidence="9">The sequence shown here is derived from an EMBL/GenBank/DDBJ whole genome shotgun (WGS) entry which is preliminary data.</text>
</comment>
<evidence type="ECO:0000256" key="6">
    <source>
        <dbReference type="ARBA" id="ARBA00023136"/>
    </source>
</evidence>
<dbReference type="EMBL" id="DVOD01000033">
    <property type="protein sequence ID" value="HIU92395.1"/>
    <property type="molecule type" value="Genomic_DNA"/>
</dbReference>
<dbReference type="Pfam" id="PF00535">
    <property type="entry name" value="Glycos_transf_2"/>
    <property type="match status" value="1"/>
</dbReference>
<keyword evidence="2" id="KW-0328">Glycosyltransferase</keyword>
<dbReference type="Proteomes" id="UP000886748">
    <property type="component" value="Unassembled WGS sequence"/>
</dbReference>
<dbReference type="AlphaFoldDB" id="A0A9D1SR60"/>
<keyword evidence="4 7" id="KW-0812">Transmembrane</keyword>
<evidence type="ECO:0000256" key="5">
    <source>
        <dbReference type="ARBA" id="ARBA00022989"/>
    </source>
</evidence>
<accession>A0A9D1SR60</accession>
<keyword evidence="3" id="KW-0808">Transferase</keyword>
<dbReference type="SUPFAM" id="SSF53448">
    <property type="entry name" value="Nucleotide-diphospho-sugar transferases"/>
    <property type="match status" value="1"/>
</dbReference>